<evidence type="ECO:0000256" key="1">
    <source>
        <dbReference type="ARBA" id="ARBA00004651"/>
    </source>
</evidence>
<dbReference type="PANTHER" id="PTHR22683:SF41">
    <property type="entry name" value="DNA TRANSLOCASE FTSK"/>
    <property type="match status" value="1"/>
</dbReference>
<sequence>MTNLRKNNQLKNNKKQPYYKKLEVHPETKRWVFIICLFALAGISLLGLFNMAGRVGLAIDNLLSLFLGWAKYVFPLILVIWGYALLNKQYKIKTINYIGLFFFILSLTALLHLLIPYDQAILAVDQGRGGGYIGLFLSYSFQNIMGLWAGLIAICAIFIISLLLILNTSIEDLKESRSILGRIIQRLQIWYYNLKLKMAQKPEQEIYEEEAAEQKEIEPEQEEEKNLAFTSKKIEANKEAKPVQEEIKLDEPKTKKVFHKIDLPLDLLESKVGKPTAGNIAQNKLIIQKTLESFGIPVEMGDIAVGPTVTQYTLKPAEGIKLSRITALHDDLALALAAHPLRIEAPIPGKSLVGIEVPNQSVAIVHLRELLDSPEFKHRKTPLTIPIGRDVAGNTWVGDLGKMPHLLVAGQTGSGKSVCLHSVIVSLLYQNGPDTLKLILVDPKRVEMPLYNDIPHLLTPVITDMKKTVNALKWTIAEMERRYVFLEKFGKRNINDYNSVAKERMPYILFVVDEMADLMSSMGHEVEGMIIRIAQMSRAVGIHLILATQRPSVEVITGLIKANVPARVAFAVASITDSRTILDYAGAEKLIGRGDMLYTSAELAKPKRLQGAFLSDVEINKVVNYLKQSGEKPEYEQAVVEKQKATNNDGSVDFSDPDEGDELFEEAKETVLQAGKASTSFLQRRLKVGYARAARLMDLMEEAGIVGPGDGAKPREILINEKEVDEDEGQLESGVVSADDEVIETDEPEDLEDEEEIGSEEETEEIERNNE</sequence>
<dbReference type="InterPro" id="IPR025199">
    <property type="entry name" value="FtsK_4TM"/>
</dbReference>
<keyword evidence="3" id="KW-1003">Cell membrane</keyword>
<feature type="compositionally biased region" description="Acidic residues" evidence="15">
    <location>
        <begin position="738"/>
        <end position="765"/>
    </location>
</feature>
<dbReference type="SMART" id="SM00382">
    <property type="entry name" value="AAA"/>
    <property type="match status" value="1"/>
</dbReference>
<name>A0A1G1XS21_9BACT</name>
<protein>
    <recommendedName>
        <fullName evidence="17">FtsK domain-containing protein</fullName>
    </recommendedName>
</protein>
<dbReference type="Pfam" id="PF09397">
    <property type="entry name" value="FtsK_gamma"/>
    <property type="match status" value="1"/>
</dbReference>
<evidence type="ECO:0000256" key="14">
    <source>
        <dbReference type="PROSITE-ProRule" id="PRU00289"/>
    </source>
</evidence>
<evidence type="ECO:0000256" key="7">
    <source>
        <dbReference type="ARBA" id="ARBA00022829"/>
    </source>
</evidence>
<gene>
    <name evidence="18" type="ORF">A2Y67_02535</name>
</gene>
<dbReference type="GO" id="GO:0005524">
    <property type="term" value="F:ATP binding"/>
    <property type="evidence" value="ECO:0007669"/>
    <property type="project" value="UniProtKB-UniRule"/>
</dbReference>
<evidence type="ECO:0000313" key="18">
    <source>
        <dbReference type="EMBL" id="OGY42772.1"/>
    </source>
</evidence>
<dbReference type="SUPFAM" id="SSF52540">
    <property type="entry name" value="P-loop containing nucleoside triphosphate hydrolases"/>
    <property type="match status" value="1"/>
</dbReference>
<dbReference type="Gene3D" id="1.10.10.10">
    <property type="entry name" value="Winged helix-like DNA-binding domain superfamily/Winged helix DNA-binding domain"/>
    <property type="match status" value="1"/>
</dbReference>
<proteinExistence type="inferred from homology"/>
<dbReference type="CDD" id="cd01127">
    <property type="entry name" value="TrwB_TraG_TraD_VirD4"/>
    <property type="match status" value="1"/>
</dbReference>
<evidence type="ECO:0000256" key="11">
    <source>
        <dbReference type="ARBA" id="ARBA00023136"/>
    </source>
</evidence>
<evidence type="ECO:0000256" key="10">
    <source>
        <dbReference type="ARBA" id="ARBA00023125"/>
    </source>
</evidence>
<feature type="transmembrane region" description="Helical" evidence="16">
    <location>
        <begin position="145"/>
        <end position="166"/>
    </location>
</feature>
<evidence type="ECO:0000256" key="6">
    <source>
        <dbReference type="ARBA" id="ARBA00022741"/>
    </source>
</evidence>
<keyword evidence="8 14" id="KW-0067">ATP-binding</keyword>
<evidence type="ECO:0000256" key="4">
    <source>
        <dbReference type="ARBA" id="ARBA00022618"/>
    </source>
</evidence>
<dbReference type="InterPro" id="IPR018541">
    <property type="entry name" value="Ftsk_gamma"/>
</dbReference>
<dbReference type="PROSITE" id="PS50901">
    <property type="entry name" value="FTSK"/>
    <property type="match status" value="1"/>
</dbReference>
<keyword evidence="5 16" id="KW-0812">Transmembrane</keyword>
<evidence type="ECO:0000256" key="9">
    <source>
        <dbReference type="ARBA" id="ARBA00022989"/>
    </source>
</evidence>
<dbReference type="InterPro" id="IPR036390">
    <property type="entry name" value="WH_DNA-bd_sf"/>
</dbReference>
<feature type="domain" description="FtsK" evidence="17">
    <location>
        <begin position="388"/>
        <end position="579"/>
    </location>
</feature>
<evidence type="ECO:0000256" key="15">
    <source>
        <dbReference type="SAM" id="MobiDB-lite"/>
    </source>
</evidence>
<dbReference type="EMBL" id="MHIA01000007">
    <property type="protein sequence ID" value="OGY42772.1"/>
    <property type="molecule type" value="Genomic_DNA"/>
</dbReference>
<dbReference type="InterPro" id="IPR027417">
    <property type="entry name" value="P-loop_NTPase"/>
</dbReference>
<accession>A0A1G1XS21</accession>
<comment type="subunit">
    <text evidence="13">Homohexamer. Forms a ring that surrounds DNA.</text>
</comment>
<evidence type="ECO:0000256" key="8">
    <source>
        <dbReference type="ARBA" id="ARBA00022840"/>
    </source>
</evidence>
<evidence type="ECO:0000256" key="13">
    <source>
        <dbReference type="ARBA" id="ARBA00025923"/>
    </source>
</evidence>
<feature type="binding site" evidence="14">
    <location>
        <begin position="410"/>
        <end position="417"/>
    </location>
    <ligand>
        <name>ATP</name>
        <dbReference type="ChEBI" id="CHEBI:30616"/>
    </ligand>
</feature>
<dbReference type="Pfam" id="PF01580">
    <property type="entry name" value="FtsK_SpoIIIE"/>
    <property type="match status" value="1"/>
</dbReference>
<evidence type="ECO:0000313" key="19">
    <source>
        <dbReference type="Proteomes" id="UP000176260"/>
    </source>
</evidence>
<dbReference type="InterPro" id="IPR041027">
    <property type="entry name" value="FtsK_alpha"/>
</dbReference>
<dbReference type="Pfam" id="PF17854">
    <property type="entry name" value="FtsK_alpha"/>
    <property type="match status" value="1"/>
</dbReference>
<comment type="similarity">
    <text evidence="2">Belongs to the FtsK/SpoIIIE/SftA family.</text>
</comment>
<dbReference type="PANTHER" id="PTHR22683">
    <property type="entry name" value="SPORULATION PROTEIN RELATED"/>
    <property type="match status" value="1"/>
</dbReference>
<dbReference type="AlphaFoldDB" id="A0A1G1XS21"/>
<dbReference type="InterPro" id="IPR036388">
    <property type="entry name" value="WH-like_DNA-bd_sf"/>
</dbReference>
<dbReference type="Gene3D" id="3.30.980.40">
    <property type="match status" value="1"/>
</dbReference>
<dbReference type="Pfam" id="PF13491">
    <property type="entry name" value="FtsK_4TM"/>
    <property type="match status" value="1"/>
</dbReference>
<dbReference type="InterPro" id="IPR050206">
    <property type="entry name" value="FtsK/SpoIIIE/SftA"/>
</dbReference>
<feature type="transmembrane region" description="Helical" evidence="16">
    <location>
        <begin position="98"/>
        <end position="115"/>
    </location>
</feature>
<dbReference type="Gene3D" id="3.40.50.300">
    <property type="entry name" value="P-loop containing nucleotide triphosphate hydrolases"/>
    <property type="match status" value="1"/>
</dbReference>
<feature type="transmembrane region" description="Helical" evidence="16">
    <location>
        <begin position="31"/>
        <end position="49"/>
    </location>
</feature>
<evidence type="ECO:0000259" key="17">
    <source>
        <dbReference type="PROSITE" id="PS50901"/>
    </source>
</evidence>
<reference evidence="18 19" key="1">
    <citation type="journal article" date="2016" name="Nat. Commun.">
        <title>Thousands of microbial genomes shed light on interconnected biogeochemical processes in an aquifer system.</title>
        <authorList>
            <person name="Anantharaman K."/>
            <person name="Brown C.T."/>
            <person name="Hug L.A."/>
            <person name="Sharon I."/>
            <person name="Castelle C.J."/>
            <person name="Probst A.J."/>
            <person name="Thomas B.C."/>
            <person name="Singh A."/>
            <person name="Wilkins M.J."/>
            <person name="Karaoz U."/>
            <person name="Brodie E.L."/>
            <person name="Williams K.H."/>
            <person name="Hubbard S.S."/>
            <person name="Banfield J.F."/>
        </authorList>
    </citation>
    <scope>NUCLEOTIDE SEQUENCE [LARGE SCALE GENOMIC DNA]</scope>
</reference>
<keyword evidence="4" id="KW-0132">Cell division</keyword>
<dbReference type="GO" id="GO:0051301">
    <property type="term" value="P:cell division"/>
    <property type="evidence" value="ECO:0007669"/>
    <property type="project" value="UniProtKB-KW"/>
</dbReference>
<evidence type="ECO:0000256" key="2">
    <source>
        <dbReference type="ARBA" id="ARBA00006474"/>
    </source>
</evidence>
<dbReference type="SMART" id="SM00843">
    <property type="entry name" value="Ftsk_gamma"/>
    <property type="match status" value="1"/>
</dbReference>
<evidence type="ECO:0000256" key="16">
    <source>
        <dbReference type="SAM" id="Phobius"/>
    </source>
</evidence>
<comment type="subcellular location">
    <subcellularLocation>
        <location evidence="1">Cell membrane</location>
        <topology evidence="1">Multi-pass membrane protein</topology>
    </subcellularLocation>
</comment>
<dbReference type="InterPro" id="IPR002543">
    <property type="entry name" value="FtsK_dom"/>
</dbReference>
<keyword evidence="11 16" id="KW-0472">Membrane</keyword>
<dbReference type="GO" id="GO:0005886">
    <property type="term" value="C:plasma membrane"/>
    <property type="evidence" value="ECO:0007669"/>
    <property type="project" value="UniProtKB-SubCell"/>
</dbReference>
<keyword evidence="7" id="KW-0159">Chromosome partition</keyword>
<evidence type="ECO:0000256" key="5">
    <source>
        <dbReference type="ARBA" id="ARBA00022692"/>
    </source>
</evidence>
<keyword evidence="6 14" id="KW-0547">Nucleotide-binding</keyword>
<organism evidence="18 19">
    <name type="scientific">Candidatus Buchananbacteria bacterium RBG_13_39_9</name>
    <dbReference type="NCBI Taxonomy" id="1797531"/>
    <lineage>
        <taxon>Bacteria</taxon>
        <taxon>Candidatus Buchananiibacteriota</taxon>
    </lineage>
</organism>
<feature type="region of interest" description="Disordered" evidence="15">
    <location>
        <begin position="722"/>
        <end position="771"/>
    </location>
</feature>
<keyword evidence="9 16" id="KW-1133">Transmembrane helix</keyword>
<evidence type="ECO:0000256" key="12">
    <source>
        <dbReference type="ARBA" id="ARBA00023306"/>
    </source>
</evidence>
<keyword evidence="10" id="KW-0238">DNA-binding</keyword>
<dbReference type="GO" id="GO:0007059">
    <property type="term" value="P:chromosome segregation"/>
    <property type="evidence" value="ECO:0007669"/>
    <property type="project" value="UniProtKB-KW"/>
</dbReference>
<dbReference type="InterPro" id="IPR003593">
    <property type="entry name" value="AAA+_ATPase"/>
</dbReference>
<feature type="transmembrane region" description="Helical" evidence="16">
    <location>
        <begin position="69"/>
        <end position="86"/>
    </location>
</feature>
<dbReference type="SUPFAM" id="SSF46785">
    <property type="entry name" value="Winged helix' DNA-binding domain"/>
    <property type="match status" value="1"/>
</dbReference>
<comment type="caution">
    <text evidence="18">The sequence shown here is derived from an EMBL/GenBank/DDBJ whole genome shotgun (WGS) entry which is preliminary data.</text>
</comment>
<keyword evidence="12" id="KW-0131">Cell cycle</keyword>
<evidence type="ECO:0000256" key="3">
    <source>
        <dbReference type="ARBA" id="ARBA00022475"/>
    </source>
</evidence>
<dbReference type="Proteomes" id="UP000176260">
    <property type="component" value="Unassembled WGS sequence"/>
</dbReference>
<dbReference type="GO" id="GO:0003677">
    <property type="term" value="F:DNA binding"/>
    <property type="evidence" value="ECO:0007669"/>
    <property type="project" value="UniProtKB-KW"/>
</dbReference>